<dbReference type="AlphaFoldDB" id="A0A0A9BX56"/>
<name>A0A0A9BX56_ARUDO</name>
<protein>
    <submittedName>
        <fullName evidence="1">Uncharacterized protein</fullName>
    </submittedName>
</protein>
<accession>A0A0A9BX56</accession>
<evidence type="ECO:0000313" key="1">
    <source>
        <dbReference type="EMBL" id="JAD63852.1"/>
    </source>
</evidence>
<reference evidence="1" key="1">
    <citation type="submission" date="2014-09" db="EMBL/GenBank/DDBJ databases">
        <authorList>
            <person name="Magalhaes I.L.F."/>
            <person name="Oliveira U."/>
            <person name="Santos F.R."/>
            <person name="Vidigal T.H.D.A."/>
            <person name="Brescovit A.D."/>
            <person name="Santos A.J."/>
        </authorList>
    </citation>
    <scope>NUCLEOTIDE SEQUENCE</scope>
    <source>
        <tissue evidence="1">Shoot tissue taken approximately 20 cm above the soil surface</tissue>
    </source>
</reference>
<proteinExistence type="predicted"/>
<dbReference type="EMBL" id="GBRH01234043">
    <property type="protein sequence ID" value="JAD63852.1"/>
    <property type="molecule type" value="Transcribed_RNA"/>
</dbReference>
<organism evidence="1">
    <name type="scientific">Arundo donax</name>
    <name type="common">Giant reed</name>
    <name type="synonym">Donax arundinaceus</name>
    <dbReference type="NCBI Taxonomy" id="35708"/>
    <lineage>
        <taxon>Eukaryota</taxon>
        <taxon>Viridiplantae</taxon>
        <taxon>Streptophyta</taxon>
        <taxon>Embryophyta</taxon>
        <taxon>Tracheophyta</taxon>
        <taxon>Spermatophyta</taxon>
        <taxon>Magnoliopsida</taxon>
        <taxon>Liliopsida</taxon>
        <taxon>Poales</taxon>
        <taxon>Poaceae</taxon>
        <taxon>PACMAD clade</taxon>
        <taxon>Arundinoideae</taxon>
        <taxon>Arundineae</taxon>
        <taxon>Arundo</taxon>
    </lineage>
</organism>
<reference evidence="1" key="2">
    <citation type="journal article" date="2015" name="Data Brief">
        <title>Shoot transcriptome of the giant reed, Arundo donax.</title>
        <authorList>
            <person name="Barrero R.A."/>
            <person name="Guerrero F.D."/>
            <person name="Moolhuijzen P."/>
            <person name="Goolsby J.A."/>
            <person name="Tidwell J."/>
            <person name="Bellgard S.E."/>
            <person name="Bellgard M.I."/>
        </authorList>
    </citation>
    <scope>NUCLEOTIDE SEQUENCE</scope>
    <source>
        <tissue evidence="1">Shoot tissue taken approximately 20 cm above the soil surface</tissue>
    </source>
</reference>
<sequence length="61" mass="6864">MLDFLFSFGHQYLKNICMPILPLLPAVDLMDARSGFTFTEFPSLSKTVSCGPCSMTRKLFV</sequence>